<evidence type="ECO:0008006" key="3">
    <source>
        <dbReference type="Google" id="ProtNLM"/>
    </source>
</evidence>
<dbReference type="InterPro" id="IPR019670">
    <property type="entry name" value="DUF2523"/>
</dbReference>
<sequence length="93" mass="9213">MKKWLAGILSSIMGWAAERVGKYLLGAGAFGAAYVGANALIDKVVRGIAEDIGGGVDGAFQVLMMAGVGVALNILLSACAFSLAAGVAKGAAK</sequence>
<dbReference type="Pfam" id="PF10734">
    <property type="entry name" value="DUF2523"/>
    <property type="match status" value="1"/>
</dbReference>
<feature type="transmembrane region" description="Helical" evidence="1">
    <location>
        <begin position="62"/>
        <end position="88"/>
    </location>
</feature>
<protein>
    <recommendedName>
        <fullName evidence="3">DUF2523 domain-containing protein</fullName>
    </recommendedName>
</protein>
<keyword evidence="1" id="KW-0812">Transmembrane</keyword>
<accession>A0A8S5NIC6</accession>
<proteinExistence type="predicted"/>
<reference evidence="2" key="1">
    <citation type="journal article" date="2021" name="Proc. Natl. Acad. Sci. U.S.A.">
        <title>A Catalog of Tens of Thousands of Viruses from Human Metagenomes Reveals Hidden Associations with Chronic Diseases.</title>
        <authorList>
            <person name="Tisza M.J."/>
            <person name="Buck C.B."/>
        </authorList>
    </citation>
    <scope>NUCLEOTIDE SEQUENCE</scope>
    <source>
        <strain evidence="2">CtPjN3</strain>
    </source>
</reference>
<evidence type="ECO:0000256" key="1">
    <source>
        <dbReference type="SAM" id="Phobius"/>
    </source>
</evidence>
<keyword evidence="1" id="KW-0472">Membrane</keyword>
<evidence type="ECO:0000313" key="2">
    <source>
        <dbReference type="EMBL" id="DAD93843.1"/>
    </source>
</evidence>
<keyword evidence="1" id="KW-1133">Transmembrane helix</keyword>
<dbReference type="EMBL" id="BK015168">
    <property type="protein sequence ID" value="DAD93843.1"/>
    <property type="molecule type" value="Genomic_DNA"/>
</dbReference>
<organism evidence="2">
    <name type="scientific">Inoviridae sp. ctPjN3</name>
    <dbReference type="NCBI Taxonomy" id="2826761"/>
    <lineage>
        <taxon>Viruses</taxon>
        <taxon>Monodnaviria</taxon>
        <taxon>Loebvirae</taxon>
        <taxon>Hofneiviricota</taxon>
        <taxon>Faserviricetes</taxon>
        <taxon>Tubulavirales</taxon>
        <taxon>Inoviridae</taxon>
    </lineage>
</organism>
<name>A0A8S5NIC6_9VIRU</name>